<evidence type="ECO:0000313" key="2">
    <source>
        <dbReference type="EMBL" id="URD76527.1"/>
    </source>
</evidence>
<accession>A0A9E7EHU0</accession>
<organism evidence="2 3">
    <name type="scientific">Musa troglodytarum</name>
    <name type="common">fe'i banana</name>
    <dbReference type="NCBI Taxonomy" id="320322"/>
    <lineage>
        <taxon>Eukaryota</taxon>
        <taxon>Viridiplantae</taxon>
        <taxon>Streptophyta</taxon>
        <taxon>Embryophyta</taxon>
        <taxon>Tracheophyta</taxon>
        <taxon>Spermatophyta</taxon>
        <taxon>Magnoliopsida</taxon>
        <taxon>Liliopsida</taxon>
        <taxon>Zingiberales</taxon>
        <taxon>Musaceae</taxon>
        <taxon>Musa</taxon>
    </lineage>
</organism>
<feature type="non-terminal residue" evidence="2">
    <location>
        <position position="173"/>
    </location>
</feature>
<protein>
    <submittedName>
        <fullName evidence="2">Uncharacterized protein</fullName>
    </submittedName>
</protein>
<sequence length="173" mass="19135">MDPDTILMRLRTANGPLARRPIDWSGYRRSKESDFPTPPYRRRRRSGSRSSGACPARSTGIDCPSAFLKEESTCMRLAAISSLTNNFTGAAAKLLNLCCMHKKGKNYFAVQSGLGCWNIHSVQAIVEGLNNLDHWPKKVSVVFIPSNIMLHGLIGDGDCPTMFEISAPEYETL</sequence>
<evidence type="ECO:0000313" key="3">
    <source>
        <dbReference type="Proteomes" id="UP001055439"/>
    </source>
</evidence>
<gene>
    <name evidence="2" type="ORF">MUK42_35336</name>
</gene>
<dbReference type="Proteomes" id="UP001055439">
    <property type="component" value="Chromosome 1"/>
</dbReference>
<dbReference type="AlphaFoldDB" id="A0A9E7EHU0"/>
<feature type="region of interest" description="Disordered" evidence="1">
    <location>
        <begin position="28"/>
        <end position="58"/>
    </location>
</feature>
<reference evidence="2" key="1">
    <citation type="submission" date="2022-05" db="EMBL/GenBank/DDBJ databases">
        <title>The Musa troglodytarum L. genome provides insights into the mechanism of non-climacteric behaviour and enrichment of carotenoids.</title>
        <authorList>
            <person name="Wang J."/>
        </authorList>
    </citation>
    <scope>NUCLEOTIDE SEQUENCE</scope>
    <source>
        <tissue evidence="2">Leaf</tissue>
    </source>
</reference>
<evidence type="ECO:0000256" key="1">
    <source>
        <dbReference type="SAM" id="MobiDB-lite"/>
    </source>
</evidence>
<proteinExistence type="predicted"/>
<keyword evidence="3" id="KW-1185">Reference proteome</keyword>
<name>A0A9E7EHU0_9LILI</name>
<dbReference type="EMBL" id="CP097502">
    <property type="protein sequence ID" value="URD76527.1"/>
    <property type="molecule type" value="Genomic_DNA"/>
</dbReference>